<protein>
    <submittedName>
        <fullName evidence="6">Serine/threonine-protein kinase Nek6</fullName>
    </submittedName>
</protein>
<dbReference type="InterPro" id="IPR050660">
    <property type="entry name" value="NEK_Ser/Thr_kinase"/>
</dbReference>
<feature type="region of interest" description="Disordered" evidence="5">
    <location>
        <begin position="216"/>
        <end position="247"/>
    </location>
</feature>
<keyword evidence="3 6" id="KW-0418">Kinase</keyword>
<dbReference type="GO" id="GO:0055028">
    <property type="term" value="C:cortical microtubule"/>
    <property type="evidence" value="ECO:0007669"/>
    <property type="project" value="TreeGrafter"/>
</dbReference>
<gene>
    <name evidence="6" type="primary">NEK6</name>
    <name evidence="6" type="ORF">CR513_14116</name>
</gene>
<dbReference type="PANTHER" id="PTHR43671:SF63">
    <property type="entry name" value="SERINE_THREONINE-PROTEIN KINASE NEK6 ISOFORM X1"/>
    <property type="match status" value="1"/>
</dbReference>
<dbReference type="EMBL" id="QJKJ01002539">
    <property type="protein sequence ID" value="RDY02428.1"/>
    <property type="molecule type" value="Genomic_DNA"/>
</dbReference>
<evidence type="ECO:0000256" key="4">
    <source>
        <dbReference type="ARBA" id="ARBA00022840"/>
    </source>
</evidence>
<comment type="caution">
    <text evidence="6">The sequence shown here is derived from an EMBL/GenBank/DDBJ whole genome shotgun (WGS) entry which is preliminary data.</text>
</comment>
<dbReference type="InterPro" id="IPR011009">
    <property type="entry name" value="Kinase-like_dom_sf"/>
</dbReference>
<evidence type="ECO:0000313" key="6">
    <source>
        <dbReference type="EMBL" id="RDY02428.1"/>
    </source>
</evidence>
<sequence length="398" mass="43661">MTCNRKQLIKSMLRKNPEHRPTAAELLRHPLLQPYVLRCHNASSNILPVYPIVNSKDKTRRSNKSSGGKDHKDKEAGLVNHLERIHPIEGNGDIQISHLPNDAVTISTSTEDNLETRMVDLTNYIVESSTSISGSKDGSTTSESTICSVCKEDFKSRPARESNNEVFSKSTHDSLHEEHGFAAKHFHKLGDDLNAVTTAVEDASCCEGLDNAEAQREDVNLEDSGKSTMSSTGSGSTDKDKSINEEGSSLIVHPIRVESGNRSKKSENPDVFTEVSHINCLTADSNDALPVKDDDRTNKHIHKVDNAVEVDQTPNGISLSVITEVDGDETVNLDSPCQQRADALESLLELCAQLLKQDKLEELAGVLRPFGKEAVSSRETAIWLTKSLISAQKFNPET</sequence>
<feature type="region of interest" description="Disordered" evidence="5">
    <location>
        <begin position="57"/>
        <end position="76"/>
    </location>
</feature>
<dbReference type="SUPFAM" id="SSF56112">
    <property type="entry name" value="Protein kinase-like (PK-like)"/>
    <property type="match status" value="1"/>
</dbReference>
<name>A0A371HI00_MUCPR</name>
<reference evidence="6" key="1">
    <citation type="submission" date="2018-05" db="EMBL/GenBank/DDBJ databases">
        <title>Draft genome of Mucuna pruriens seed.</title>
        <authorList>
            <person name="Nnadi N.E."/>
            <person name="Vos R."/>
            <person name="Hasami M.H."/>
            <person name="Devisetty U.K."/>
            <person name="Aguiy J.C."/>
        </authorList>
    </citation>
    <scope>NUCLEOTIDE SEQUENCE [LARGE SCALE GENOMIC DNA]</scope>
    <source>
        <strain evidence="6">JCA_2017</strain>
    </source>
</reference>
<evidence type="ECO:0000256" key="2">
    <source>
        <dbReference type="ARBA" id="ARBA00022741"/>
    </source>
</evidence>
<feature type="compositionally biased region" description="Basic and acidic residues" evidence="5">
    <location>
        <begin position="216"/>
        <end position="225"/>
    </location>
</feature>
<evidence type="ECO:0000256" key="5">
    <source>
        <dbReference type="SAM" id="MobiDB-lite"/>
    </source>
</evidence>
<dbReference type="OrthoDB" id="248923at2759"/>
<keyword evidence="7" id="KW-1185">Reference proteome</keyword>
<dbReference type="GO" id="GO:0007017">
    <property type="term" value="P:microtubule-based process"/>
    <property type="evidence" value="ECO:0007669"/>
    <property type="project" value="TreeGrafter"/>
</dbReference>
<feature type="non-terminal residue" evidence="6">
    <location>
        <position position="1"/>
    </location>
</feature>
<feature type="compositionally biased region" description="Basic and acidic residues" evidence="5">
    <location>
        <begin position="67"/>
        <end position="76"/>
    </location>
</feature>
<accession>A0A371HI00</accession>
<keyword evidence="1" id="KW-0808">Transferase</keyword>
<proteinExistence type="predicted"/>
<dbReference type="Proteomes" id="UP000257109">
    <property type="component" value="Unassembled WGS sequence"/>
</dbReference>
<dbReference type="GO" id="GO:0004674">
    <property type="term" value="F:protein serine/threonine kinase activity"/>
    <property type="evidence" value="ECO:0007669"/>
    <property type="project" value="TreeGrafter"/>
</dbReference>
<dbReference type="AlphaFoldDB" id="A0A371HI00"/>
<evidence type="ECO:0000313" key="7">
    <source>
        <dbReference type="Proteomes" id="UP000257109"/>
    </source>
</evidence>
<organism evidence="6 7">
    <name type="scientific">Mucuna pruriens</name>
    <name type="common">Velvet bean</name>
    <name type="synonym">Dolichos pruriens</name>
    <dbReference type="NCBI Taxonomy" id="157652"/>
    <lineage>
        <taxon>Eukaryota</taxon>
        <taxon>Viridiplantae</taxon>
        <taxon>Streptophyta</taxon>
        <taxon>Embryophyta</taxon>
        <taxon>Tracheophyta</taxon>
        <taxon>Spermatophyta</taxon>
        <taxon>Magnoliopsida</taxon>
        <taxon>eudicotyledons</taxon>
        <taxon>Gunneridae</taxon>
        <taxon>Pentapetalae</taxon>
        <taxon>rosids</taxon>
        <taxon>fabids</taxon>
        <taxon>Fabales</taxon>
        <taxon>Fabaceae</taxon>
        <taxon>Papilionoideae</taxon>
        <taxon>50 kb inversion clade</taxon>
        <taxon>NPAAA clade</taxon>
        <taxon>indigoferoid/millettioid clade</taxon>
        <taxon>Phaseoleae</taxon>
        <taxon>Mucuna</taxon>
    </lineage>
</organism>
<dbReference type="PANTHER" id="PTHR43671">
    <property type="entry name" value="SERINE/THREONINE-PROTEIN KINASE NEK"/>
    <property type="match status" value="1"/>
</dbReference>
<keyword evidence="2" id="KW-0547">Nucleotide-binding</keyword>
<evidence type="ECO:0000256" key="3">
    <source>
        <dbReference type="ARBA" id="ARBA00022777"/>
    </source>
</evidence>
<evidence type="ECO:0000256" key="1">
    <source>
        <dbReference type="ARBA" id="ARBA00022679"/>
    </source>
</evidence>
<feature type="compositionally biased region" description="Low complexity" evidence="5">
    <location>
        <begin position="226"/>
        <end position="236"/>
    </location>
</feature>
<dbReference type="STRING" id="157652.A0A371HI00"/>
<keyword evidence="4" id="KW-0067">ATP-binding</keyword>
<dbReference type="Gene3D" id="1.10.510.10">
    <property type="entry name" value="Transferase(Phosphotransferase) domain 1"/>
    <property type="match status" value="1"/>
</dbReference>
<dbReference type="GO" id="GO:0005524">
    <property type="term" value="F:ATP binding"/>
    <property type="evidence" value="ECO:0007669"/>
    <property type="project" value="UniProtKB-KW"/>
</dbReference>